<organism evidence="2 3">
    <name type="scientific">Kalmanozyma brasiliensis (strain GHG001)</name>
    <name type="common">Yeast</name>
    <name type="synonym">Pseudozyma brasiliensis</name>
    <dbReference type="NCBI Taxonomy" id="1365824"/>
    <lineage>
        <taxon>Eukaryota</taxon>
        <taxon>Fungi</taxon>
        <taxon>Dikarya</taxon>
        <taxon>Basidiomycota</taxon>
        <taxon>Ustilaginomycotina</taxon>
        <taxon>Ustilaginomycetes</taxon>
        <taxon>Ustilaginales</taxon>
        <taxon>Ustilaginaceae</taxon>
        <taxon>Kalmanozyma</taxon>
    </lineage>
</organism>
<feature type="compositionally biased region" description="Polar residues" evidence="1">
    <location>
        <begin position="415"/>
        <end position="443"/>
    </location>
</feature>
<feature type="compositionally biased region" description="Low complexity" evidence="1">
    <location>
        <begin position="455"/>
        <end position="480"/>
    </location>
</feature>
<feature type="compositionally biased region" description="Low complexity" evidence="1">
    <location>
        <begin position="302"/>
        <end position="313"/>
    </location>
</feature>
<feature type="compositionally biased region" description="Low complexity" evidence="1">
    <location>
        <begin position="120"/>
        <end position="161"/>
    </location>
</feature>
<accession>V5E9M7</accession>
<evidence type="ECO:0000313" key="3">
    <source>
        <dbReference type="Proteomes" id="UP000019377"/>
    </source>
</evidence>
<gene>
    <name evidence="2" type="ORF">PSEUBRA_SCAF22g00009</name>
</gene>
<keyword evidence="3" id="KW-1185">Reference proteome</keyword>
<evidence type="ECO:0000256" key="1">
    <source>
        <dbReference type="SAM" id="MobiDB-lite"/>
    </source>
</evidence>
<feature type="compositionally biased region" description="Polar residues" evidence="1">
    <location>
        <begin position="225"/>
        <end position="237"/>
    </location>
</feature>
<feature type="region of interest" description="Disordered" evidence="1">
    <location>
        <begin position="75"/>
        <end position="545"/>
    </location>
</feature>
<dbReference type="EMBL" id="KI545865">
    <property type="protein sequence ID" value="EST07031.1"/>
    <property type="molecule type" value="Genomic_DNA"/>
</dbReference>
<dbReference type="GeneID" id="27419218"/>
<feature type="compositionally biased region" description="Low complexity" evidence="1">
    <location>
        <begin position="76"/>
        <end position="104"/>
    </location>
</feature>
<dbReference type="OMA" id="MARWAYP"/>
<feature type="compositionally biased region" description="Polar residues" evidence="1">
    <location>
        <begin position="388"/>
        <end position="405"/>
    </location>
</feature>
<sequence>MLRKKSYKNKKDKETVRMLQDWLSLQFNAPALDFTISQDSIQPSQDISLPPAAGQPVKDAAAAVNESADPIVFTQESAVESAPASSPTTGKKASSAKASVAKKSILARATPEPELPPPSGVAAPAEPPSASTAKPTAKAPRAQSKKAAATAQAKAAKKAVASTMSEPNIALTPSSPLQPSQTQFSQPPGTGLRAPSESSEAELATSPLLSAVPRASDDMDVDELPSNTPSRPSTAAQQLEERKRRMKLADAASTSSPRSRSASITSSDTSHGGQSSDDESDADSDAGGTAAKVGRKGTGKQAKPASSKPPRSPVAKKARTAAAARKDASSGTDTSSSDSETESEPDTSKKSTSRAKPSGDNANVKTPASKTTKRLPPPDNPFLRGLTPVSSRQNGAGSNKSTPFTRLSELKPASLRQNLSQPGSPLSTGGSTPLSASGQTPFFASQPVMNGDGNGSTDSSAAAGAFTTAAATPEPAQAETASEDDDESDSSSSSSSEDEAPKRGKASAKASTGAKRAGKGVGAKTATPAAAKKRKSVFDVFGKSG</sequence>
<dbReference type="HOGENOM" id="CLU_499784_0_0_1"/>
<dbReference type="Proteomes" id="UP000019377">
    <property type="component" value="Unassembled WGS sequence"/>
</dbReference>
<feature type="compositionally biased region" description="Polar residues" evidence="1">
    <location>
        <begin position="162"/>
        <end position="188"/>
    </location>
</feature>
<proteinExistence type="predicted"/>
<feature type="region of interest" description="Disordered" evidence="1">
    <location>
        <begin position="42"/>
        <end position="62"/>
    </location>
</feature>
<protein>
    <submittedName>
        <fullName evidence="2">Uncharacterized protein</fullName>
    </submittedName>
</protein>
<dbReference type="STRING" id="1365824.V5E9M7"/>
<dbReference type="eggNOG" id="ENOG502R0YX">
    <property type="taxonomic scope" value="Eukaryota"/>
</dbReference>
<dbReference type="AlphaFoldDB" id="V5E9M7"/>
<reference evidence="3" key="1">
    <citation type="journal article" date="2013" name="Genome Announc.">
        <title>Draft genome sequence of Pseudozyma brasiliensis sp. nov. strain GHG001, a high producer of endo-1,4-xylanase isolated from an insect pest of sugarcane.</title>
        <authorList>
            <person name="Oliveira J.V.D.C."/>
            <person name="dos Santos R.A.C."/>
            <person name="Borges T.A."/>
            <person name="Riano-Pachon D.M."/>
            <person name="Goldman G.H."/>
        </authorList>
    </citation>
    <scope>NUCLEOTIDE SEQUENCE [LARGE SCALE GENOMIC DNA]</scope>
    <source>
        <strain evidence="3">GHG001</strain>
    </source>
</reference>
<feature type="compositionally biased region" description="Low complexity" evidence="1">
    <location>
        <begin position="320"/>
        <end position="338"/>
    </location>
</feature>
<feature type="compositionally biased region" description="Low complexity" evidence="1">
    <location>
        <begin position="249"/>
        <end position="275"/>
    </location>
</feature>
<feature type="compositionally biased region" description="Polar residues" evidence="1">
    <location>
        <begin position="360"/>
        <end position="370"/>
    </location>
</feature>
<dbReference type="OrthoDB" id="2556149at2759"/>
<name>V5E9M7_KALBG</name>
<evidence type="ECO:0000313" key="2">
    <source>
        <dbReference type="EMBL" id="EST07031.1"/>
    </source>
</evidence>